<evidence type="ECO:0000313" key="10">
    <source>
        <dbReference type="Proteomes" id="UP000298652"/>
    </source>
</evidence>
<dbReference type="PANTHER" id="PTHR44042:SF11">
    <property type="entry name" value="OS06G0173800 PROTEIN"/>
    <property type="match status" value="1"/>
</dbReference>
<reference evidence="9" key="1">
    <citation type="submission" date="2019-03" db="EMBL/GenBank/DDBJ databases">
        <title>WGS assembly of Setaria viridis.</title>
        <authorList>
            <person name="Huang P."/>
            <person name="Jenkins J."/>
            <person name="Grimwood J."/>
            <person name="Barry K."/>
            <person name="Healey A."/>
            <person name="Mamidi S."/>
            <person name="Sreedasyam A."/>
            <person name="Shu S."/>
            <person name="Feldman M."/>
            <person name="Wu J."/>
            <person name="Yu Y."/>
            <person name="Chen C."/>
            <person name="Johnson J."/>
            <person name="Rokhsar D."/>
            <person name="Baxter I."/>
            <person name="Schmutz J."/>
            <person name="Brutnell T."/>
            <person name="Kellogg E."/>
        </authorList>
    </citation>
    <scope>NUCLEOTIDE SEQUENCE [LARGE SCALE GENOMIC DNA]</scope>
</reference>
<organism evidence="9 10">
    <name type="scientific">Setaria viridis</name>
    <name type="common">Green bristlegrass</name>
    <name type="synonym">Setaria italica subsp. viridis</name>
    <dbReference type="NCBI Taxonomy" id="4556"/>
    <lineage>
        <taxon>Eukaryota</taxon>
        <taxon>Viridiplantae</taxon>
        <taxon>Streptophyta</taxon>
        <taxon>Embryophyta</taxon>
        <taxon>Tracheophyta</taxon>
        <taxon>Spermatophyta</taxon>
        <taxon>Magnoliopsida</taxon>
        <taxon>Liliopsida</taxon>
        <taxon>Poales</taxon>
        <taxon>Poaceae</taxon>
        <taxon>PACMAD clade</taxon>
        <taxon>Panicoideae</taxon>
        <taxon>Panicodae</taxon>
        <taxon>Paniceae</taxon>
        <taxon>Cenchrinae</taxon>
        <taxon>Setaria</taxon>
    </lineage>
</organism>
<gene>
    <name evidence="9" type="ORF">SEVIR_2G109900v2</name>
</gene>
<dbReference type="InterPro" id="IPR009057">
    <property type="entry name" value="Homeodomain-like_sf"/>
</dbReference>
<evidence type="ECO:0000256" key="5">
    <source>
        <dbReference type="ARBA" id="ARBA00023242"/>
    </source>
</evidence>
<comment type="subcellular location">
    <subcellularLocation>
        <location evidence="1">Nucleus</location>
    </subcellularLocation>
</comment>
<dbReference type="NCBIfam" id="TIGR01557">
    <property type="entry name" value="myb_SHAQKYF"/>
    <property type="match status" value="1"/>
</dbReference>
<evidence type="ECO:0000259" key="7">
    <source>
        <dbReference type="PROSITE" id="PS51293"/>
    </source>
</evidence>
<dbReference type="GO" id="GO:0009739">
    <property type="term" value="P:response to gibberellin"/>
    <property type="evidence" value="ECO:0007669"/>
    <property type="project" value="UniProtKB-ARBA"/>
</dbReference>
<dbReference type="PANTHER" id="PTHR44042">
    <property type="entry name" value="DUPLICATED HOMEODOMAIN-LIKE SUPERFAMILY PROTEIN-RELATED"/>
    <property type="match status" value="1"/>
</dbReference>
<protein>
    <submittedName>
        <fullName evidence="9">Uncharacterized protein</fullName>
    </submittedName>
</protein>
<dbReference type="InterPro" id="IPR017884">
    <property type="entry name" value="SANT_dom"/>
</dbReference>
<dbReference type="GO" id="GO:0003700">
    <property type="term" value="F:DNA-binding transcription factor activity"/>
    <property type="evidence" value="ECO:0007669"/>
    <property type="project" value="UniProtKB-ARBA"/>
</dbReference>
<feature type="domain" description="SANT" evidence="7">
    <location>
        <begin position="141"/>
        <end position="189"/>
    </location>
</feature>
<dbReference type="PROSITE" id="PS51294">
    <property type="entry name" value="HTH_MYB"/>
    <property type="match status" value="1"/>
</dbReference>
<evidence type="ECO:0000259" key="6">
    <source>
        <dbReference type="PROSITE" id="PS50090"/>
    </source>
</evidence>
<dbReference type="Proteomes" id="UP000298652">
    <property type="component" value="Chromosome 2"/>
</dbReference>
<dbReference type="GO" id="GO:0003677">
    <property type="term" value="F:DNA binding"/>
    <property type="evidence" value="ECO:0007669"/>
    <property type="project" value="UniProtKB-KW"/>
</dbReference>
<dbReference type="GO" id="GO:0005634">
    <property type="term" value="C:nucleus"/>
    <property type="evidence" value="ECO:0007669"/>
    <property type="project" value="UniProtKB-SubCell"/>
</dbReference>
<sequence length="309" mass="35053">MDPMFNDEWSALEIEMVKSLIASHNPNNNFVDGPNKKHNDIVNDIQACFPWKERHQVIEFYVELVVEMMSLTQSGNHSVVAIDNSVNNNSRIPVEDPSIDNMDLLFAHTTDKIPEAMQMVDEVSKRKAIIPPKGRNKGSFWTNEEHRQFLYGLRKYGRGKWKDISREFVTTRTPVQVSSHAQKYFHRQNTSEKQRYSINDVSLYDAEPWARNNSSNWEAPAFAGGAYNPNYYGSGSQVPTRNNLAQVWPPIMYSADQASSSQATTWTGQQMGPSSSAALAMEDAGSQAAWIGDQQGDILREQWMDIDKV</sequence>
<keyword evidence="2" id="KW-0805">Transcription regulation</keyword>
<evidence type="ECO:0000256" key="3">
    <source>
        <dbReference type="ARBA" id="ARBA00023125"/>
    </source>
</evidence>
<evidence type="ECO:0000256" key="1">
    <source>
        <dbReference type="ARBA" id="ARBA00004123"/>
    </source>
</evidence>
<evidence type="ECO:0000256" key="2">
    <source>
        <dbReference type="ARBA" id="ARBA00023015"/>
    </source>
</evidence>
<dbReference type="Pfam" id="PF23671">
    <property type="entry name" value="HTH_70"/>
    <property type="match status" value="1"/>
</dbReference>
<dbReference type="Gramene" id="TKW31498">
    <property type="protein sequence ID" value="TKW31498"/>
    <property type="gene ID" value="SEVIR_2G109900v2"/>
</dbReference>
<dbReference type="SMART" id="SM00717">
    <property type="entry name" value="SANT"/>
    <property type="match status" value="2"/>
</dbReference>
<dbReference type="SUPFAM" id="SSF46689">
    <property type="entry name" value="Homeodomain-like"/>
    <property type="match status" value="1"/>
</dbReference>
<dbReference type="CDD" id="cd00167">
    <property type="entry name" value="SANT"/>
    <property type="match status" value="1"/>
</dbReference>
<keyword evidence="10" id="KW-1185">Reference proteome</keyword>
<feature type="domain" description="Myb-like" evidence="6">
    <location>
        <begin position="133"/>
        <end position="185"/>
    </location>
</feature>
<dbReference type="Gene3D" id="1.10.10.60">
    <property type="entry name" value="Homeodomain-like"/>
    <property type="match status" value="1"/>
</dbReference>
<name>A0A4U6VP20_SETVI</name>
<dbReference type="EMBL" id="CM016553">
    <property type="protein sequence ID" value="TKW31498.1"/>
    <property type="molecule type" value="Genomic_DNA"/>
</dbReference>
<feature type="domain" description="HTH myb-type" evidence="8">
    <location>
        <begin position="137"/>
        <end position="189"/>
    </location>
</feature>
<dbReference type="InterPro" id="IPR001005">
    <property type="entry name" value="SANT/Myb"/>
</dbReference>
<dbReference type="GO" id="GO:0009744">
    <property type="term" value="P:response to sucrose"/>
    <property type="evidence" value="ECO:0007669"/>
    <property type="project" value="UniProtKB-ARBA"/>
</dbReference>
<dbReference type="Pfam" id="PF00249">
    <property type="entry name" value="Myb_DNA-binding"/>
    <property type="match status" value="1"/>
</dbReference>
<proteinExistence type="predicted"/>
<dbReference type="FunFam" id="1.10.10.60:FF:000009">
    <property type="entry name" value="transcription factor MYB1R1"/>
    <property type="match status" value="1"/>
</dbReference>
<dbReference type="AlphaFoldDB" id="A0A4U6VP20"/>
<evidence type="ECO:0000259" key="8">
    <source>
        <dbReference type="PROSITE" id="PS51294"/>
    </source>
</evidence>
<evidence type="ECO:0000313" key="9">
    <source>
        <dbReference type="EMBL" id="TKW31498.1"/>
    </source>
</evidence>
<dbReference type="InterPro" id="IPR006447">
    <property type="entry name" value="Myb_dom_plants"/>
</dbReference>
<accession>A0A4U6VP20</accession>
<dbReference type="InterPro" id="IPR056195">
    <property type="entry name" value="HTH_70"/>
</dbReference>
<dbReference type="PROSITE" id="PS51293">
    <property type="entry name" value="SANT"/>
    <property type="match status" value="1"/>
</dbReference>
<dbReference type="InterPro" id="IPR017930">
    <property type="entry name" value="Myb_dom"/>
</dbReference>
<evidence type="ECO:0000256" key="4">
    <source>
        <dbReference type="ARBA" id="ARBA00023163"/>
    </source>
</evidence>
<dbReference type="OMA" id="KSTINSW"/>
<keyword evidence="3" id="KW-0238">DNA-binding</keyword>
<keyword evidence="4" id="KW-0804">Transcription</keyword>
<keyword evidence="5" id="KW-0539">Nucleus</keyword>
<dbReference type="PROSITE" id="PS50090">
    <property type="entry name" value="MYB_LIKE"/>
    <property type="match status" value="1"/>
</dbReference>